<evidence type="ECO:0000259" key="1">
    <source>
        <dbReference type="Pfam" id="PF13304"/>
    </source>
</evidence>
<dbReference type="AlphaFoldDB" id="A0A1L9B3A8"/>
<dbReference type="EMBL" id="MPIN01000010">
    <property type="protein sequence ID" value="OJH36700.1"/>
    <property type="molecule type" value="Genomic_DNA"/>
</dbReference>
<dbReference type="SUPFAM" id="SSF52540">
    <property type="entry name" value="P-loop containing nucleoside triphosphate hydrolases"/>
    <property type="match status" value="1"/>
</dbReference>
<dbReference type="Proteomes" id="UP000182229">
    <property type="component" value="Unassembled WGS sequence"/>
</dbReference>
<dbReference type="InterPro" id="IPR027417">
    <property type="entry name" value="P-loop_NTPase"/>
</dbReference>
<comment type="caution">
    <text evidence="2">The sequence shown here is derived from an EMBL/GenBank/DDBJ whole genome shotgun (WGS) entry which is preliminary data.</text>
</comment>
<protein>
    <recommendedName>
        <fullName evidence="1">ATPase AAA-type core domain-containing protein</fullName>
    </recommendedName>
</protein>
<dbReference type="STRING" id="83449.BON30_32410"/>
<keyword evidence="3" id="KW-1185">Reference proteome</keyword>
<dbReference type="GO" id="GO:0005524">
    <property type="term" value="F:ATP binding"/>
    <property type="evidence" value="ECO:0007669"/>
    <property type="project" value="InterPro"/>
</dbReference>
<reference evidence="2 3" key="2">
    <citation type="submission" date="2016-12" db="EMBL/GenBank/DDBJ databases">
        <title>Draft Genome Sequence of Cystobacter ferrugineus Strain Cbfe23.</title>
        <authorList>
            <person name="Akbar S."/>
            <person name="Dowd S.E."/>
            <person name="Stevens D.C."/>
        </authorList>
    </citation>
    <scope>NUCLEOTIDE SEQUENCE [LARGE SCALE GENOMIC DNA]</scope>
    <source>
        <strain evidence="2 3">Cbfe23</strain>
    </source>
</reference>
<accession>A0A1L9B3A8</accession>
<reference evidence="3" key="1">
    <citation type="submission" date="2016-11" db="EMBL/GenBank/DDBJ databases">
        <authorList>
            <person name="Shukria A."/>
            <person name="Stevens D.C."/>
        </authorList>
    </citation>
    <scope>NUCLEOTIDE SEQUENCE [LARGE SCALE GENOMIC DNA]</scope>
    <source>
        <strain evidence="3">Cbfe23</strain>
    </source>
</reference>
<dbReference type="Pfam" id="PF13304">
    <property type="entry name" value="AAA_21"/>
    <property type="match status" value="1"/>
</dbReference>
<organism evidence="2 3">
    <name type="scientific">Cystobacter ferrugineus</name>
    <dbReference type="NCBI Taxonomy" id="83449"/>
    <lineage>
        <taxon>Bacteria</taxon>
        <taxon>Pseudomonadati</taxon>
        <taxon>Myxococcota</taxon>
        <taxon>Myxococcia</taxon>
        <taxon>Myxococcales</taxon>
        <taxon>Cystobacterineae</taxon>
        <taxon>Archangiaceae</taxon>
        <taxon>Cystobacter</taxon>
    </lineage>
</organism>
<dbReference type="Gene3D" id="3.40.50.300">
    <property type="entry name" value="P-loop containing nucleotide triphosphate hydrolases"/>
    <property type="match status" value="1"/>
</dbReference>
<dbReference type="PANTHER" id="PTHR40396">
    <property type="entry name" value="ATPASE-LIKE PROTEIN"/>
    <property type="match status" value="1"/>
</dbReference>
<dbReference type="GO" id="GO:0016887">
    <property type="term" value="F:ATP hydrolysis activity"/>
    <property type="evidence" value="ECO:0007669"/>
    <property type="project" value="InterPro"/>
</dbReference>
<evidence type="ECO:0000313" key="2">
    <source>
        <dbReference type="EMBL" id="OJH36700.1"/>
    </source>
</evidence>
<feature type="domain" description="ATPase AAA-type core" evidence="1">
    <location>
        <begin position="45"/>
        <end position="142"/>
    </location>
</feature>
<sequence>MDGGNTAVVLAALKLEREEIFERIESELRKIVPTVQRIRIRRIKLPSTDDSNEPRVGNKIFIDFQGAPDVPAHGASEGTLITLALLTALLSPNRPRIVLLDDIDQSLHPQAQMELMGELKRLLESFPEVQLVATTHSPYILDAIEPSDVRVFAPRKDGSIACRSLSEHPQAKKMRGALTTGQLWSLDPEWRWVAGER</sequence>
<evidence type="ECO:0000313" key="3">
    <source>
        <dbReference type="Proteomes" id="UP000182229"/>
    </source>
</evidence>
<gene>
    <name evidence="2" type="ORF">BON30_32410</name>
</gene>
<dbReference type="InterPro" id="IPR003959">
    <property type="entry name" value="ATPase_AAA_core"/>
</dbReference>
<name>A0A1L9B3A8_9BACT</name>
<dbReference type="PANTHER" id="PTHR40396:SF1">
    <property type="entry name" value="ATPASE AAA-TYPE CORE DOMAIN-CONTAINING PROTEIN"/>
    <property type="match status" value="1"/>
</dbReference>
<proteinExistence type="predicted"/>